<evidence type="ECO:0000313" key="5">
    <source>
        <dbReference type="EMBL" id="MBB5785357.1"/>
    </source>
</evidence>
<dbReference type="InterPro" id="IPR036286">
    <property type="entry name" value="LexA/Signal_pep-like_sf"/>
</dbReference>
<dbReference type="Gene3D" id="2.10.109.10">
    <property type="entry name" value="Umud Fragment, subunit A"/>
    <property type="match status" value="1"/>
</dbReference>
<feature type="active site" evidence="3">
    <location>
        <position position="33"/>
    </location>
</feature>
<comment type="subcellular location">
    <subcellularLocation>
        <location evidence="1">Cell membrane</location>
        <topology evidence="1">Single-pass type II membrane protein</topology>
    </subcellularLocation>
</comment>
<dbReference type="InterPro" id="IPR000223">
    <property type="entry name" value="Pept_S26A_signal_pept_1"/>
</dbReference>
<dbReference type="Pfam" id="PF10502">
    <property type="entry name" value="Peptidase_S26"/>
    <property type="match status" value="2"/>
</dbReference>
<dbReference type="GO" id="GO:0004252">
    <property type="term" value="F:serine-type endopeptidase activity"/>
    <property type="evidence" value="ECO:0007669"/>
    <property type="project" value="InterPro"/>
</dbReference>
<dbReference type="RefSeq" id="WP_185078141.1">
    <property type="nucleotide sequence ID" value="NZ_JACHMB010000001.1"/>
</dbReference>
<feature type="domain" description="Peptidase S26" evidence="4">
    <location>
        <begin position="99"/>
        <end position="136"/>
    </location>
</feature>
<dbReference type="PANTHER" id="PTHR43390">
    <property type="entry name" value="SIGNAL PEPTIDASE I"/>
    <property type="match status" value="1"/>
</dbReference>
<dbReference type="GO" id="GO:0009003">
    <property type="term" value="F:signal peptidase activity"/>
    <property type="evidence" value="ECO:0007669"/>
    <property type="project" value="UniProtKB-EC"/>
</dbReference>
<protein>
    <submittedName>
        <fullName evidence="5">Signal peptidase I</fullName>
        <ecNumber evidence="5">3.4.21.89</ecNumber>
    </submittedName>
</protein>
<comment type="similarity">
    <text evidence="2">Belongs to the peptidase S26 family.</text>
</comment>
<accession>A0A7W9GK46</accession>
<dbReference type="GO" id="GO:0005886">
    <property type="term" value="C:plasma membrane"/>
    <property type="evidence" value="ECO:0007669"/>
    <property type="project" value="UniProtKB-SubCell"/>
</dbReference>
<dbReference type="PRINTS" id="PR00727">
    <property type="entry name" value="LEADERPTASE"/>
</dbReference>
<evidence type="ECO:0000313" key="6">
    <source>
        <dbReference type="Proteomes" id="UP000579153"/>
    </source>
</evidence>
<sequence>MSGWALAVLGGAVALCFAYVRRRFVAVTITGTSMAPTYSEGERVLVVRGGVDRLRRGDIVVVRWAPADSIPLLLIKRVAGVAGDPVPADVATAVNRPAGTPIPAGKFIVRGDNPDWSLDSRTVGFFDGESLLGTTVKRRA</sequence>
<comment type="caution">
    <text evidence="5">The sequence shown here is derived from an EMBL/GenBank/DDBJ whole genome shotgun (WGS) entry which is preliminary data.</text>
</comment>
<evidence type="ECO:0000256" key="3">
    <source>
        <dbReference type="PIRSR" id="PIRSR600223-1"/>
    </source>
</evidence>
<reference evidence="5 6" key="1">
    <citation type="submission" date="2020-08" db="EMBL/GenBank/DDBJ databases">
        <title>Sequencing the genomes of 1000 actinobacteria strains.</title>
        <authorList>
            <person name="Klenk H.-P."/>
        </authorList>
    </citation>
    <scope>NUCLEOTIDE SEQUENCE [LARGE SCALE GENOMIC DNA]</scope>
    <source>
        <strain evidence="5 6">DSM 45507</strain>
    </source>
</reference>
<dbReference type="GO" id="GO:0006465">
    <property type="term" value="P:signal peptide processing"/>
    <property type="evidence" value="ECO:0007669"/>
    <property type="project" value="InterPro"/>
</dbReference>
<dbReference type="EC" id="3.4.21.89" evidence="5"/>
<evidence type="ECO:0000256" key="1">
    <source>
        <dbReference type="ARBA" id="ARBA00004401"/>
    </source>
</evidence>
<keyword evidence="5" id="KW-0378">Hydrolase</keyword>
<dbReference type="SUPFAM" id="SSF51306">
    <property type="entry name" value="LexA/Signal peptidase"/>
    <property type="match status" value="1"/>
</dbReference>
<name>A0A7W9GK46_9ACTN</name>
<dbReference type="CDD" id="cd06530">
    <property type="entry name" value="S26_SPase_I"/>
    <property type="match status" value="1"/>
</dbReference>
<organism evidence="5 6">
    <name type="scientific">Nonomuraea jabiensis</name>
    <dbReference type="NCBI Taxonomy" id="882448"/>
    <lineage>
        <taxon>Bacteria</taxon>
        <taxon>Bacillati</taxon>
        <taxon>Actinomycetota</taxon>
        <taxon>Actinomycetes</taxon>
        <taxon>Streptosporangiales</taxon>
        <taxon>Streptosporangiaceae</taxon>
        <taxon>Nonomuraea</taxon>
    </lineage>
</organism>
<evidence type="ECO:0000256" key="2">
    <source>
        <dbReference type="ARBA" id="ARBA00009370"/>
    </source>
</evidence>
<dbReference type="PANTHER" id="PTHR43390:SF1">
    <property type="entry name" value="CHLOROPLAST PROCESSING PEPTIDASE"/>
    <property type="match status" value="1"/>
</dbReference>
<proteinExistence type="inferred from homology"/>
<feature type="domain" description="Peptidase S26" evidence="4">
    <location>
        <begin position="12"/>
        <end position="87"/>
    </location>
</feature>
<dbReference type="Proteomes" id="UP000579153">
    <property type="component" value="Unassembled WGS sequence"/>
</dbReference>
<gene>
    <name evidence="5" type="ORF">HD596_012113</name>
</gene>
<dbReference type="AlphaFoldDB" id="A0A7W9GK46"/>
<dbReference type="InterPro" id="IPR019533">
    <property type="entry name" value="Peptidase_S26"/>
</dbReference>
<dbReference type="EMBL" id="JACHMB010000001">
    <property type="protein sequence ID" value="MBB5785357.1"/>
    <property type="molecule type" value="Genomic_DNA"/>
</dbReference>
<feature type="active site" evidence="3">
    <location>
        <position position="76"/>
    </location>
</feature>
<keyword evidence="6" id="KW-1185">Reference proteome</keyword>
<evidence type="ECO:0000259" key="4">
    <source>
        <dbReference type="Pfam" id="PF10502"/>
    </source>
</evidence>